<protein>
    <recommendedName>
        <fullName evidence="4">Six-hairpin glycosidase-like protein</fullName>
    </recommendedName>
</protein>
<dbReference type="OrthoDB" id="5358475at2759"/>
<evidence type="ECO:0008006" key="4">
    <source>
        <dbReference type="Google" id="ProtNLM"/>
    </source>
</evidence>
<accession>A0A6A6Q208</accession>
<sequence length="694" mass="76903">MVNLRTLSLASSLVLQCSEASTSKPLVPFAYQDIPLGSISPNGWLRAEMETEAAGLAGHLYDFYEFVHKSSWLNGTEEYSGLNEAYPYWINGLVPLAYGLDNQRLKDQVHASTEYVLQHKVAPDGWIGPEKGGYRLLWARTLLFLGWTNLVDANATWEEPIVTAMHNFNKLMNTMLKDNGTGIVQQADGVLDAGYYFWFRSRTQDMMVSLQWLYDKHPMGQEAMLLENMQLLHHYGYKWENYFKWGTYIYQDLYTVPNRLTNEYFQFLHGVNVGEGLKAAAVIRRYTYNDSLIQTAIDGVNWTMKYHGAASGTVLADEREDGVNPYYGSETCTAVEVIFSQAYNYRALGNGFFADGAELAAYNALPGAMTGDWWAHVYMSQPNQPYSKNLSETPFYDVNTVGQTFGLEPNYPCCTVNHPQGLPKFTQSAYLTLGDAGLLHALLSPTTVTTTLGNGAKVTVECNTNYPFDDDLYYTVSSTASFDFYVRQPGWSPGSTLTASDASTSSSFDAATGLTKTSLPAGKSTLKYSITTPNIRTEPRANDTISVFRGQVLYAAHIGSEVTSTGPHNYYTQELYPADYAPPQSRDYVMLNTTEWNMAVDPSTLVYHAANASAADGASAPGSLPTPIFAPGNPPFYMTVQACLIDWPLFLGSTPGWPIPLSERKCLGDTFEAKLVPYGSAELRMTELPTISLK</sequence>
<dbReference type="RefSeq" id="XP_033592583.1">
    <property type="nucleotide sequence ID" value="XM_033735126.1"/>
</dbReference>
<proteinExistence type="predicted"/>
<evidence type="ECO:0000313" key="3">
    <source>
        <dbReference type="Proteomes" id="UP000799767"/>
    </source>
</evidence>
<evidence type="ECO:0000313" key="2">
    <source>
        <dbReference type="EMBL" id="KAF2486014.1"/>
    </source>
</evidence>
<keyword evidence="3" id="KW-1185">Reference proteome</keyword>
<feature type="chain" id="PRO_5025490633" description="Six-hairpin glycosidase-like protein" evidence="1">
    <location>
        <begin position="21"/>
        <end position="694"/>
    </location>
</feature>
<name>A0A6A6Q208_9PEZI</name>
<dbReference type="Proteomes" id="UP000799767">
    <property type="component" value="Unassembled WGS sequence"/>
</dbReference>
<evidence type="ECO:0000256" key="1">
    <source>
        <dbReference type="SAM" id="SignalP"/>
    </source>
</evidence>
<feature type="signal peptide" evidence="1">
    <location>
        <begin position="1"/>
        <end position="20"/>
    </location>
</feature>
<gene>
    <name evidence="2" type="ORF">BDY17DRAFT_307593</name>
</gene>
<keyword evidence="1" id="KW-0732">Signal</keyword>
<dbReference type="AlphaFoldDB" id="A0A6A6Q208"/>
<dbReference type="EMBL" id="MU001632">
    <property type="protein sequence ID" value="KAF2486014.1"/>
    <property type="molecule type" value="Genomic_DNA"/>
</dbReference>
<organism evidence="2 3">
    <name type="scientific">Neohortaea acidophila</name>
    <dbReference type="NCBI Taxonomy" id="245834"/>
    <lineage>
        <taxon>Eukaryota</taxon>
        <taxon>Fungi</taxon>
        <taxon>Dikarya</taxon>
        <taxon>Ascomycota</taxon>
        <taxon>Pezizomycotina</taxon>
        <taxon>Dothideomycetes</taxon>
        <taxon>Dothideomycetidae</taxon>
        <taxon>Mycosphaerellales</taxon>
        <taxon>Teratosphaeriaceae</taxon>
        <taxon>Neohortaea</taxon>
    </lineage>
</organism>
<dbReference type="GeneID" id="54476128"/>
<reference evidence="2" key="1">
    <citation type="journal article" date="2020" name="Stud. Mycol.">
        <title>101 Dothideomycetes genomes: a test case for predicting lifestyles and emergence of pathogens.</title>
        <authorList>
            <person name="Haridas S."/>
            <person name="Albert R."/>
            <person name="Binder M."/>
            <person name="Bloem J."/>
            <person name="Labutti K."/>
            <person name="Salamov A."/>
            <person name="Andreopoulos B."/>
            <person name="Baker S."/>
            <person name="Barry K."/>
            <person name="Bills G."/>
            <person name="Bluhm B."/>
            <person name="Cannon C."/>
            <person name="Castanera R."/>
            <person name="Culley D."/>
            <person name="Daum C."/>
            <person name="Ezra D."/>
            <person name="Gonzalez J."/>
            <person name="Henrissat B."/>
            <person name="Kuo A."/>
            <person name="Liang C."/>
            <person name="Lipzen A."/>
            <person name="Lutzoni F."/>
            <person name="Magnuson J."/>
            <person name="Mondo S."/>
            <person name="Nolan M."/>
            <person name="Ohm R."/>
            <person name="Pangilinan J."/>
            <person name="Park H.-J."/>
            <person name="Ramirez L."/>
            <person name="Alfaro M."/>
            <person name="Sun H."/>
            <person name="Tritt A."/>
            <person name="Yoshinaga Y."/>
            <person name="Zwiers L.-H."/>
            <person name="Turgeon B."/>
            <person name="Goodwin S."/>
            <person name="Spatafora J."/>
            <person name="Crous P."/>
            <person name="Grigoriev I."/>
        </authorList>
    </citation>
    <scope>NUCLEOTIDE SEQUENCE</scope>
    <source>
        <strain evidence="2">CBS 113389</strain>
    </source>
</reference>